<dbReference type="SMART" id="SM00528">
    <property type="entry name" value="HNS"/>
    <property type="match status" value="1"/>
</dbReference>
<accession>A0A2G7TBU9</accession>
<evidence type="ECO:0000259" key="2">
    <source>
        <dbReference type="SMART" id="SM00528"/>
    </source>
</evidence>
<sequence length="89" mass="10206">MPKKYKALLERKAALDAEINVLDAGKPKAIQAARQLVRDHHLENSDLFVAGQLRQNTARYRNPKTGETWSGRGRPPRWIEGRDRKPFEA</sequence>
<dbReference type="SUPFAM" id="SSF81273">
    <property type="entry name" value="H-NS histone-like proteins"/>
    <property type="match status" value="1"/>
</dbReference>
<feature type="compositionally biased region" description="Basic and acidic residues" evidence="1">
    <location>
        <begin position="77"/>
        <end position="89"/>
    </location>
</feature>
<proteinExistence type="predicted"/>
<feature type="region of interest" description="Disordered" evidence="1">
    <location>
        <begin position="58"/>
        <end position="89"/>
    </location>
</feature>
<protein>
    <submittedName>
        <fullName evidence="3">Histone family protein nucleoid-structuring protein H-NS</fullName>
    </submittedName>
</protein>
<dbReference type="EMBL" id="PEKC01000016">
    <property type="protein sequence ID" value="PII36517.1"/>
    <property type="molecule type" value="Genomic_DNA"/>
</dbReference>
<feature type="domain" description="DNA-binding protein H-NS-like C-terminal" evidence="2">
    <location>
        <begin position="50"/>
        <end position="89"/>
    </location>
</feature>
<gene>
    <name evidence="3" type="ORF">CTI11_06635</name>
</gene>
<organism evidence="3">
    <name type="scientific">Chryseobacterium sp. B5</name>
    <dbReference type="NCBI Taxonomy" id="2050562"/>
    <lineage>
        <taxon>Bacteria</taxon>
        <taxon>Pseudomonadati</taxon>
        <taxon>Bacteroidota</taxon>
        <taxon>Flavobacteriia</taxon>
        <taxon>Flavobacteriales</taxon>
        <taxon>Weeksellaceae</taxon>
        <taxon>Chryseobacterium group</taxon>
        <taxon>Chryseobacterium</taxon>
    </lineage>
</organism>
<comment type="caution">
    <text evidence="3">The sequence shown here is derived from an EMBL/GenBank/DDBJ whole genome shotgun (WGS) entry which is preliminary data.</text>
</comment>
<dbReference type="InterPro" id="IPR027444">
    <property type="entry name" value="H-NS_C_dom"/>
</dbReference>
<reference evidence="3" key="1">
    <citation type="submission" date="2017-10" db="EMBL/GenBank/DDBJ databases">
        <title>Chryseobacterium sp. B5 is a hydrocarbonoclastic and plant growth promoting bacterium.</title>
        <authorList>
            <person name="Thijs S."/>
            <person name="Gkorezis P."/>
            <person name="Van Hamme J."/>
        </authorList>
    </citation>
    <scope>NUCLEOTIDE SEQUENCE</scope>
    <source>
        <strain evidence="3">B5</strain>
    </source>
</reference>
<dbReference type="Gene3D" id="4.10.430.30">
    <property type="match status" value="1"/>
</dbReference>
<evidence type="ECO:0000313" key="3">
    <source>
        <dbReference type="EMBL" id="PII36517.1"/>
    </source>
</evidence>
<dbReference type="AlphaFoldDB" id="A0A2G7TBU9"/>
<evidence type="ECO:0000256" key="1">
    <source>
        <dbReference type="SAM" id="MobiDB-lite"/>
    </source>
</evidence>
<dbReference type="GO" id="GO:0003677">
    <property type="term" value="F:DNA binding"/>
    <property type="evidence" value="ECO:0007669"/>
    <property type="project" value="InterPro"/>
</dbReference>
<dbReference type="Pfam" id="PF00816">
    <property type="entry name" value="Histone_HNS"/>
    <property type="match status" value="1"/>
</dbReference>
<name>A0A2G7TBU9_9FLAO</name>